<dbReference type="PROSITE" id="PS50267">
    <property type="entry name" value="NA_NEUROTRAN_SYMP_3"/>
    <property type="match status" value="1"/>
</dbReference>
<keyword evidence="2 6" id="KW-0813">Transport</keyword>
<evidence type="ECO:0000256" key="4">
    <source>
        <dbReference type="ARBA" id="ARBA00022989"/>
    </source>
</evidence>
<dbReference type="NCBIfam" id="NF037979">
    <property type="entry name" value="Na_transp"/>
    <property type="match status" value="1"/>
</dbReference>
<keyword evidence="4 7" id="KW-1133">Transmembrane helix</keyword>
<dbReference type="Proteomes" id="UP001595379">
    <property type="component" value="Unassembled WGS sequence"/>
</dbReference>
<dbReference type="InterPro" id="IPR047218">
    <property type="entry name" value="YocR/YhdH-like"/>
</dbReference>
<evidence type="ECO:0000256" key="3">
    <source>
        <dbReference type="ARBA" id="ARBA00022692"/>
    </source>
</evidence>
<dbReference type="Pfam" id="PF00209">
    <property type="entry name" value="SNF"/>
    <property type="match status" value="2"/>
</dbReference>
<dbReference type="RefSeq" id="WP_343163033.1">
    <property type="nucleotide sequence ID" value="NZ_JBHRSV010000028.1"/>
</dbReference>
<comment type="subcellular location">
    <subcellularLocation>
        <location evidence="1">Membrane</location>
        <topology evidence="1">Multi-pass membrane protein</topology>
    </subcellularLocation>
</comment>
<evidence type="ECO:0000313" key="9">
    <source>
        <dbReference type="Proteomes" id="UP001595379"/>
    </source>
</evidence>
<evidence type="ECO:0000313" key="8">
    <source>
        <dbReference type="EMBL" id="MFC2927041.1"/>
    </source>
</evidence>
<dbReference type="InterPro" id="IPR037272">
    <property type="entry name" value="SNS_sf"/>
</dbReference>
<dbReference type="EMBL" id="JBHRSV010000028">
    <property type="protein sequence ID" value="MFC2927041.1"/>
    <property type="molecule type" value="Genomic_DNA"/>
</dbReference>
<feature type="transmembrane region" description="Helical" evidence="7">
    <location>
        <begin position="418"/>
        <end position="437"/>
    </location>
</feature>
<proteinExistence type="inferred from homology"/>
<dbReference type="PRINTS" id="PR00176">
    <property type="entry name" value="NANEUSMPORT"/>
</dbReference>
<feature type="transmembrane region" description="Helical" evidence="7">
    <location>
        <begin position="149"/>
        <end position="168"/>
    </location>
</feature>
<evidence type="ECO:0000256" key="5">
    <source>
        <dbReference type="ARBA" id="ARBA00023136"/>
    </source>
</evidence>
<feature type="transmembrane region" description="Helical" evidence="7">
    <location>
        <begin position="256"/>
        <end position="280"/>
    </location>
</feature>
<keyword evidence="5 7" id="KW-0472">Membrane</keyword>
<feature type="transmembrane region" description="Helical" evidence="7">
    <location>
        <begin position="175"/>
        <end position="198"/>
    </location>
</feature>
<feature type="transmembrane region" description="Helical" evidence="7">
    <location>
        <begin position="95"/>
        <end position="120"/>
    </location>
</feature>
<evidence type="ECO:0000256" key="2">
    <source>
        <dbReference type="ARBA" id="ARBA00022448"/>
    </source>
</evidence>
<feature type="transmembrane region" description="Helical" evidence="7">
    <location>
        <begin position="218"/>
        <end position="244"/>
    </location>
</feature>
<gene>
    <name evidence="8" type="ORF">ACFOOR_13070</name>
</gene>
<dbReference type="PROSITE" id="PS00610">
    <property type="entry name" value="NA_NEUROTRAN_SYMP_1"/>
    <property type="match status" value="1"/>
</dbReference>
<feature type="transmembrane region" description="Helical" evidence="7">
    <location>
        <begin position="375"/>
        <end position="397"/>
    </location>
</feature>
<protein>
    <recommendedName>
        <fullName evidence="6">Transporter</fullName>
    </recommendedName>
</protein>
<evidence type="ECO:0000256" key="1">
    <source>
        <dbReference type="ARBA" id="ARBA00004141"/>
    </source>
</evidence>
<reference evidence="9" key="1">
    <citation type="journal article" date="2019" name="Int. J. Syst. Evol. Microbiol.">
        <title>The Global Catalogue of Microorganisms (GCM) 10K type strain sequencing project: providing services to taxonomists for standard genome sequencing and annotation.</title>
        <authorList>
            <consortium name="The Broad Institute Genomics Platform"/>
            <consortium name="The Broad Institute Genome Sequencing Center for Infectious Disease"/>
            <person name="Wu L."/>
            <person name="Ma J."/>
        </authorList>
    </citation>
    <scope>NUCLEOTIDE SEQUENCE [LARGE SCALE GENOMIC DNA]</scope>
    <source>
        <strain evidence="9">KCTC 52487</strain>
    </source>
</reference>
<organism evidence="8 9">
    <name type="scientific">Hyphobacterium vulgare</name>
    <dbReference type="NCBI Taxonomy" id="1736751"/>
    <lineage>
        <taxon>Bacteria</taxon>
        <taxon>Pseudomonadati</taxon>
        <taxon>Pseudomonadota</taxon>
        <taxon>Alphaproteobacteria</taxon>
        <taxon>Maricaulales</taxon>
        <taxon>Maricaulaceae</taxon>
        <taxon>Hyphobacterium</taxon>
    </lineage>
</organism>
<feature type="transmembrane region" description="Helical" evidence="7">
    <location>
        <begin position="12"/>
        <end position="29"/>
    </location>
</feature>
<comment type="caution">
    <text evidence="8">The sequence shown here is derived from an EMBL/GenBank/DDBJ whole genome shotgun (WGS) entry which is preliminary data.</text>
</comment>
<keyword evidence="6" id="KW-0769">Symport</keyword>
<feature type="transmembrane region" description="Helical" evidence="7">
    <location>
        <begin position="41"/>
        <end position="61"/>
    </location>
</feature>
<dbReference type="InterPro" id="IPR000175">
    <property type="entry name" value="Na/ntran_symport"/>
</dbReference>
<comment type="similarity">
    <text evidence="6">Belongs to the sodium:neurotransmitter symporter (SNF) (TC 2.A.22) family.</text>
</comment>
<evidence type="ECO:0000256" key="7">
    <source>
        <dbReference type="SAM" id="Phobius"/>
    </source>
</evidence>
<feature type="transmembrane region" description="Helical" evidence="7">
    <location>
        <begin position="312"/>
        <end position="336"/>
    </location>
</feature>
<dbReference type="CDD" id="cd10336">
    <property type="entry name" value="SLC6sbd_Tyt1-Like"/>
    <property type="match status" value="1"/>
</dbReference>
<feature type="transmembrane region" description="Helical" evidence="7">
    <location>
        <begin position="348"/>
        <end position="369"/>
    </location>
</feature>
<evidence type="ECO:0000256" key="6">
    <source>
        <dbReference type="RuleBase" id="RU003732"/>
    </source>
</evidence>
<dbReference type="PANTHER" id="PTHR42948:SF1">
    <property type="entry name" value="TRANSPORTER"/>
    <property type="match status" value="1"/>
</dbReference>
<sequence length="451" mass="47016">MAAAHAHWSSRFGFLMAAIGSSVGLGNFWRFPYTAGENGGAAFILIYLVCVALIGFPVLMAELAVGRYGQKSAIGSVAKVAADNGSSKLWTITGVIGLIGGILVLCFYSVVAGWVTAYILKMADGELLGQAPEAVAAAFGTFTADSYQVLGWHTAFMVLTILVVAQGVTSGIERAASILMPLFFIMLVGMVGYAAYAGNFGAAVNYLFAVDFSEVSGATFLAAVGQAFFSIGLGSAIMITYGSYLDRDANIGQSAGIISAADTGVAMIAGLAIFPFVFAFTNIEPNAGPALFFQALPAAFAAMPGGNIVGTVFFALALIAALTSSISLLQAVVAWVEENSSFHKSTIAWTMGGFIWLVGAGVAFSMGFFDLLDFLSGSIALPLAGLLMAVFMGWVVDRKLAKAELSHASPLLFGFFRFSTRFLAPVALVVILALGLSDRFGWGLSEMIFGG</sequence>
<keyword evidence="9" id="KW-1185">Reference proteome</keyword>
<name>A0ABV7A016_9PROT</name>
<dbReference type="PANTHER" id="PTHR42948">
    <property type="entry name" value="TRANSPORTER"/>
    <property type="match status" value="1"/>
</dbReference>
<accession>A0ABV7A016</accession>
<keyword evidence="3 6" id="KW-0812">Transmembrane</keyword>
<dbReference type="SUPFAM" id="SSF161070">
    <property type="entry name" value="SNF-like"/>
    <property type="match status" value="1"/>
</dbReference>